<organism evidence="2 3">
    <name type="scientific">Fibrisoma montanum</name>
    <dbReference type="NCBI Taxonomy" id="2305895"/>
    <lineage>
        <taxon>Bacteria</taxon>
        <taxon>Pseudomonadati</taxon>
        <taxon>Bacteroidota</taxon>
        <taxon>Cytophagia</taxon>
        <taxon>Cytophagales</taxon>
        <taxon>Spirosomataceae</taxon>
        <taxon>Fibrisoma</taxon>
    </lineage>
</organism>
<protein>
    <recommendedName>
        <fullName evidence="4">Histidine kinase</fullName>
    </recommendedName>
</protein>
<name>A0A418LZB0_9BACT</name>
<evidence type="ECO:0000256" key="1">
    <source>
        <dbReference type="SAM" id="Phobius"/>
    </source>
</evidence>
<reference evidence="2 3" key="1">
    <citation type="submission" date="2018-08" db="EMBL/GenBank/DDBJ databases">
        <title>Fibrisoma montanum sp. nov., isolated from Danxia mountain soil.</title>
        <authorList>
            <person name="Huang Y."/>
        </authorList>
    </citation>
    <scope>NUCLEOTIDE SEQUENCE [LARGE SCALE GENOMIC DNA]</scope>
    <source>
        <strain evidence="2 3">HYT19</strain>
    </source>
</reference>
<evidence type="ECO:0008006" key="4">
    <source>
        <dbReference type="Google" id="ProtNLM"/>
    </source>
</evidence>
<gene>
    <name evidence="2" type="ORF">DYU11_27440</name>
</gene>
<keyword evidence="1" id="KW-0472">Membrane</keyword>
<dbReference type="EMBL" id="QXED01000010">
    <property type="protein sequence ID" value="RIV18706.1"/>
    <property type="molecule type" value="Genomic_DNA"/>
</dbReference>
<comment type="caution">
    <text evidence="2">The sequence shown here is derived from an EMBL/GenBank/DDBJ whole genome shotgun (WGS) entry which is preliminary data.</text>
</comment>
<evidence type="ECO:0000313" key="3">
    <source>
        <dbReference type="Proteomes" id="UP000283523"/>
    </source>
</evidence>
<feature type="transmembrane region" description="Helical" evidence="1">
    <location>
        <begin position="47"/>
        <end position="74"/>
    </location>
</feature>
<keyword evidence="1" id="KW-1133">Transmembrane helix</keyword>
<keyword evidence="1" id="KW-0812">Transmembrane</keyword>
<keyword evidence="3" id="KW-1185">Reference proteome</keyword>
<proteinExistence type="predicted"/>
<accession>A0A418LZB0</accession>
<evidence type="ECO:0000313" key="2">
    <source>
        <dbReference type="EMBL" id="RIV18706.1"/>
    </source>
</evidence>
<sequence>MKAYLQTIFPLKRRPLKIILLALAGYGVTRLHEVSDLVSQELCLWVSAVYMVIVMPNRLYTAVMWAGILSLFYWAQW</sequence>
<dbReference type="AlphaFoldDB" id="A0A418LZB0"/>
<dbReference type="Proteomes" id="UP000283523">
    <property type="component" value="Unassembled WGS sequence"/>
</dbReference>